<dbReference type="Pfam" id="PF07963">
    <property type="entry name" value="N_methyl"/>
    <property type="match status" value="1"/>
</dbReference>
<protein>
    <recommendedName>
        <fullName evidence="2">DUF1559 domain-containing protein</fullName>
    </recommendedName>
</protein>
<dbReference type="PANTHER" id="PTHR30093">
    <property type="entry name" value="GENERAL SECRETION PATHWAY PROTEIN G"/>
    <property type="match status" value="1"/>
</dbReference>
<evidence type="ECO:0000259" key="2">
    <source>
        <dbReference type="Pfam" id="PF07596"/>
    </source>
</evidence>
<keyword evidence="1" id="KW-0472">Membrane</keyword>
<keyword evidence="1" id="KW-0812">Transmembrane</keyword>
<evidence type="ECO:0000313" key="4">
    <source>
        <dbReference type="Proteomes" id="UP000315440"/>
    </source>
</evidence>
<comment type="caution">
    <text evidence="3">The sequence shown here is derived from an EMBL/GenBank/DDBJ whole genome shotgun (WGS) entry which is preliminary data.</text>
</comment>
<name>A0A5C5ZNH7_9BACT</name>
<proteinExistence type="predicted"/>
<dbReference type="Pfam" id="PF07596">
    <property type="entry name" value="SBP_bac_10"/>
    <property type="match status" value="1"/>
</dbReference>
<dbReference type="PROSITE" id="PS00409">
    <property type="entry name" value="PROKAR_NTER_METHYL"/>
    <property type="match status" value="1"/>
</dbReference>
<dbReference type="NCBIfam" id="TIGR04294">
    <property type="entry name" value="pre_pil_HX9DG"/>
    <property type="match status" value="1"/>
</dbReference>
<feature type="transmembrane region" description="Helical" evidence="1">
    <location>
        <begin position="21"/>
        <end position="42"/>
    </location>
</feature>
<dbReference type="InterPro" id="IPR011453">
    <property type="entry name" value="DUF1559"/>
</dbReference>
<dbReference type="InterPro" id="IPR027558">
    <property type="entry name" value="Pre_pil_HX9DG_C"/>
</dbReference>
<dbReference type="PANTHER" id="PTHR30093:SF2">
    <property type="entry name" value="TYPE II SECRETION SYSTEM PROTEIN H"/>
    <property type="match status" value="1"/>
</dbReference>
<keyword evidence="1" id="KW-1133">Transmembrane helix</keyword>
<evidence type="ECO:0000256" key="1">
    <source>
        <dbReference type="SAM" id="Phobius"/>
    </source>
</evidence>
<dbReference type="SUPFAM" id="SSF54523">
    <property type="entry name" value="Pili subunits"/>
    <property type="match status" value="1"/>
</dbReference>
<dbReference type="NCBIfam" id="TIGR02532">
    <property type="entry name" value="IV_pilin_GFxxxE"/>
    <property type="match status" value="1"/>
</dbReference>
<dbReference type="EMBL" id="SJPQ01000002">
    <property type="protein sequence ID" value="TWT88730.1"/>
    <property type="molecule type" value="Genomic_DNA"/>
</dbReference>
<organism evidence="3 4">
    <name type="scientific">Pseudobythopirellula maris</name>
    <dbReference type="NCBI Taxonomy" id="2527991"/>
    <lineage>
        <taxon>Bacteria</taxon>
        <taxon>Pseudomonadati</taxon>
        <taxon>Planctomycetota</taxon>
        <taxon>Planctomycetia</taxon>
        <taxon>Pirellulales</taxon>
        <taxon>Lacipirellulaceae</taxon>
        <taxon>Pseudobythopirellula</taxon>
    </lineage>
</organism>
<dbReference type="InterPro" id="IPR012902">
    <property type="entry name" value="N_methyl_site"/>
</dbReference>
<dbReference type="InterPro" id="IPR045584">
    <property type="entry name" value="Pilin-like"/>
</dbReference>
<reference evidence="3 4" key="1">
    <citation type="submission" date="2019-02" db="EMBL/GenBank/DDBJ databases">
        <title>Deep-cultivation of Planctomycetes and their phenomic and genomic characterization uncovers novel biology.</title>
        <authorList>
            <person name="Wiegand S."/>
            <person name="Jogler M."/>
            <person name="Boedeker C."/>
            <person name="Pinto D."/>
            <person name="Vollmers J."/>
            <person name="Rivas-Marin E."/>
            <person name="Kohn T."/>
            <person name="Peeters S.H."/>
            <person name="Heuer A."/>
            <person name="Rast P."/>
            <person name="Oberbeckmann S."/>
            <person name="Bunk B."/>
            <person name="Jeske O."/>
            <person name="Meyerdierks A."/>
            <person name="Storesund J.E."/>
            <person name="Kallscheuer N."/>
            <person name="Luecker S."/>
            <person name="Lage O.M."/>
            <person name="Pohl T."/>
            <person name="Merkel B.J."/>
            <person name="Hornburger P."/>
            <person name="Mueller R.-W."/>
            <person name="Bruemmer F."/>
            <person name="Labrenz M."/>
            <person name="Spormann A.M."/>
            <person name="Op Den Camp H."/>
            <person name="Overmann J."/>
            <person name="Amann R."/>
            <person name="Jetten M.S.M."/>
            <person name="Mascher T."/>
            <person name="Medema M.H."/>
            <person name="Devos D.P."/>
            <person name="Kaster A.-K."/>
            <person name="Ovreas L."/>
            <person name="Rohde M."/>
            <person name="Galperin M.Y."/>
            <person name="Jogler C."/>
        </authorList>
    </citation>
    <scope>NUCLEOTIDE SEQUENCE [LARGE SCALE GENOMIC DNA]</scope>
    <source>
        <strain evidence="3 4">Mal64</strain>
    </source>
</reference>
<keyword evidence="4" id="KW-1185">Reference proteome</keyword>
<dbReference type="Proteomes" id="UP000315440">
    <property type="component" value="Unassembled WGS sequence"/>
</dbReference>
<feature type="domain" description="DUF1559" evidence="2">
    <location>
        <begin position="43"/>
        <end position="335"/>
    </location>
</feature>
<dbReference type="AlphaFoldDB" id="A0A5C5ZNH7"/>
<dbReference type="RefSeq" id="WP_197525728.1">
    <property type="nucleotide sequence ID" value="NZ_SJPQ01000002.1"/>
</dbReference>
<gene>
    <name evidence="3" type="ORF">Mal64_22180</name>
</gene>
<accession>A0A5C5ZNH7</accession>
<dbReference type="Gene3D" id="3.30.700.10">
    <property type="entry name" value="Glycoprotein, Type 4 Pilin"/>
    <property type="match status" value="1"/>
</dbReference>
<sequence length="354" mass="39323">MRRSIPRHPASQRPAPGGFTLVELLVVIAIIAVLISLLLPAVQSARESARRLQCQNNLKQLMLAVLNYETSEGKLPPAGAFAPKEEAIYFSYSDWRLDMHSGRNHSWVCKVLPYMEEQGLHDRLDLRGHITASPDESLRAQPPTLLCPTDQAWGRFYESPEGYGDRSAQFGKANYAAYANPFHTESFYRSGPMAFYGMKLAKITDGLSKTLVLAEVRTRDDLTDERGVWALPWNAATLLSLDYHPKYYPTTEWFPPTEYDFTPDPADSGGALTPNANKSDVLEVCDHPGRAQLDDMPCRTSTGYKSAASRSLHTGGVNTAFADGHVVFLSEDIDSLEMNYMIWGNDGVAVEESL</sequence>
<evidence type="ECO:0000313" key="3">
    <source>
        <dbReference type="EMBL" id="TWT88730.1"/>
    </source>
</evidence>